<proteinExistence type="predicted"/>
<feature type="chain" id="PRO_5004194636" description="Porin" evidence="1">
    <location>
        <begin position="19"/>
        <end position="332"/>
    </location>
</feature>
<feature type="signal peptide" evidence="1">
    <location>
        <begin position="1"/>
        <end position="18"/>
    </location>
</feature>
<dbReference type="Proteomes" id="UP000004263">
    <property type="component" value="Unassembled WGS sequence"/>
</dbReference>
<comment type="caution">
    <text evidence="2">The sequence shown here is derived from an EMBL/GenBank/DDBJ whole genome shotgun (WGS) entry which is preliminary data.</text>
</comment>
<dbReference type="RefSeq" id="WP_007019217.1">
    <property type="nucleotide sequence ID" value="NZ_CH724122.1"/>
</dbReference>
<dbReference type="HOGENOM" id="CLU_835924_0_0_6"/>
<sequence>MRFYLISLSFLFAGTVSANSLDHPGDMLSTGQQTVINEVSVSDWYASGEYIDNAEKDFSEVFDRGIADARKKGYGFTTLVNYWLGVSRDLNLGVRYGYAYDKYDVEVSGNDAVAYNGEWKNEGGTDIDLMAKYRYNDISVFEAEVRIPGCQGTSRGVLCSSKLGRPGNSEQSSVSGGQGQGHFSMKLGMAANWITPMETHWAARAYVEGGISDEVGNAKVQTPIRIGGSFAAIFNENTEHHWMLSLNLMRQHNYDVYSEQVQQEVDFGSASRLSIRGDYFWDVMPILQVRPFAEFAIEQHPNASFDKDGVARRFEYSGGSHVKLGAQLVAHF</sequence>
<protein>
    <recommendedName>
        <fullName evidence="4">Porin</fullName>
    </recommendedName>
</protein>
<organism evidence="2 3">
    <name type="scientific">Bermanella marisrubri</name>
    <dbReference type="NCBI Taxonomy" id="207949"/>
    <lineage>
        <taxon>Bacteria</taxon>
        <taxon>Pseudomonadati</taxon>
        <taxon>Pseudomonadota</taxon>
        <taxon>Gammaproteobacteria</taxon>
        <taxon>Oceanospirillales</taxon>
        <taxon>Oceanospirillaceae</taxon>
        <taxon>Bermanella</taxon>
    </lineage>
</organism>
<keyword evidence="1" id="KW-0732">Signal</keyword>
<dbReference type="EMBL" id="AAQH01000020">
    <property type="protein sequence ID" value="EAT11250.1"/>
    <property type="molecule type" value="Genomic_DNA"/>
</dbReference>
<evidence type="ECO:0000313" key="2">
    <source>
        <dbReference type="EMBL" id="EAT11250.1"/>
    </source>
</evidence>
<evidence type="ECO:0000313" key="3">
    <source>
        <dbReference type="Proteomes" id="UP000004263"/>
    </source>
</evidence>
<reference evidence="2 3" key="1">
    <citation type="submission" date="2006-03" db="EMBL/GenBank/DDBJ databases">
        <authorList>
            <person name="Pinhassi J."/>
            <person name="Pedros-Alio C."/>
            <person name="Ferriera S."/>
            <person name="Johnson J."/>
            <person name="Kravitz S."/>
            <person name="Halpern A."/>
            <person name="Remington K."/>
            <person name="Beeson K."/>
            <person name="Tran B."/>
            <person name="Rogers Y.-H."/>
            <person name="Friedman R."/>
            <person name="Venter J.C."/>
        </authorList>
    </citation>
    <scope>NUCLEOTIDE SEQUENCE [LARGE SCALE GENOMIC DNA]</scope>
    <source>
        <strain evidence="2 3">RED65</strain>
    </source>
</reference>
<gene>
    <name evidence="2" type="ORF">RED65_08339</name>
</gene>
<accession>Q1MZ83</accession>
<name>Q1MZ83_9GAMM</name>
<evidence type="ECO:0008006" key="4">
    <source>
        <dbReference type="Google" id="ProtNLM"/>
    </source>
</evidence>
<keyword evidence="3" id="KW-1185">Reference proteome</keyword>
<dbReference type="AlphaFoldDB" id="Q1MZ83"/>
<evidence type="ECO:0000256" key="1">
    <source>
        <dbReference type="SAM" id="SignalP"/>
    </source>
</evidence>